<dbReference type="GO" id="GO:0022857">
    <property type="term" value="F:transmembrane transporter activity"/>
    <property type="evidence" value="ECO:0007669"/>
    <property type="project" value="InterPro"/>
</dbReference>
<keyword evidence="2 5" id="KW-0812">Transmembrane</keyword>
<protein>
    <recommendedName>
        <fullName evidence="6">Major facilitator superfamily (MFS) profile domain-containing protein</fullName>
    </recommendedName>
</protein>
<evidence type="ECO:0000256" key="2">
    <source>
        <dbReference type="ARBA" id="ARBA00022692"/>
    </source>
</evidence>
<sequence>MNKRLIPAYLLTFVNVLGFSILMPVLPFVVESYGAPKWVYGLLLTLYSGSQFLGAPFLGALSDQRGRRPILAISQAGTLFSWFVFLFALFIPDISIFGMALPLLIIGLSRILDGVTGGNASVANAYVADITTPSEKSYIFGYLGGIAGIGMIIGPGLGGLTASTSYGYKGTLVTAIVISTITLLTIVYWLKESHPIEKRAAKKKNSLLNSFFVLRRIKEVNPKPIIKTLFIIKFFYSTMIAFYMSTIALFLIDLFSFKEKELGFFMLFVGVFLSFNQAFMSKFFINKFGEYRTLLIGLSLSVLGLVSITLTDNLWYYLAFYYILNLGLSLCFPTFNALIAQNAHPERQGAVMGISESINSLALALFPVLGATIYGLIGYNMYYFMALLPLVGLIIAIVRGKSDLARASEAEAVELSVNSVEK</sequence>
<dbReference type="InterPro" id="IPR020846">
    <property type="entry name" value="MFS_dom"/>
</dbReference>
<dbReference type="PROSITE" id="PS50850">
    <property type="entry name" value="MFS"/>
    <property type="match status" value="1"/>
</dbReference>
<dbReference type="PANTHER" id="PTHR24002">
    <property type="entry name" value="SOLUTE CARRIER FAMILY 22 MEMBER 18"/>
    <property type="match status" value="1"/>
</dbReference>
<feature type="transmembrane region" description="Helical" evidence="5">
    <location>
        <begin position="351"/>
        <end position="375"/>
    </location>
</feature>
<feature type="transmembrane region" description="Helical" evidence="5">
    <location>
        <begin position="7"/>
        <end position="26"/>
    </location>
</feature>
<dbReference type="AlphaFoldDB" id="A0A2W1NEK5"/>
<feature type="transmembrane region" description="Helical" evidence="5">
    <location>
        <begin position="291"/>
        <end position="310"/>
    </location>
</feature>
<feature type="transmembrane region" description="Helical" evidence="5">
    <location>
        <begin position="381"/>
        <end position="398"/>
    </location>
</feature>
<dbReference type="Pfam" id="PF07690">
    <property type="entry name" value="MFS_1"/>
    <property type="match status" value="1"/>
</dbReference>
<dbReference type="GO" id="GO:0016020">
    <property type="term" value="C:membrane"/>
    <property type="evidence" value="ECO:0007669"/>
    <property type="project" value="UniProtKB-SubCell"/>
</dbReference>
<keyword evidence="3 5" id="KW-1133">Transmembrane helix</keyword>
<evidence type="ECO:0000256" key="4">
    <source>
        <dbReference type="ARBA" id="ARBA00023136"/>
    </source>
</evidence>
<dbReference type="RefSeq" id="WP_111063955.1">
    <property type="nucleotide sequence ID" value="NZ_JBHUCU010000005.1"/>
</dbReference>
<dbReference type="Proteomes" id="UP000249248">
    <property type="component" value="Unassembled WGS sequence"/>
</dbReference>
<evidence type="ECO:0000313" key="8">
    <source>
        <dbReference type="Proteomes" id="UP000249248"/>
    </source>
</evidence>
<dbReference type="InterPro" id="IPR011701">
    <property type="entry name" value="MFS"/>
</dbReference>
<dbReference type="PANTHER" id="PTHR24002:SF3">
    <property type="entry name" value="SOLUTE CARRIER FAMILY 22 MEMBER 18"/>
    <property type="match status" value="1"/>
</dbReference>
<evidence type="ECO:0000256" key="3">
    <source>
        <dbReference type="ARBA" id="ARBA00022989"/>
    </source>
</evidence>
<feature type="transmembrane region" description="Helical" evidence="5">
    <location>
        <begin position="170"/>
        <end position="190"/>
    </location>
</feature>
<dbReference type="PRINTS" id="PR01035">
    <property type="entry name" value="TCRTETA"/>
</dbReference>
<keyword evidence="4 5" id="KW-0472">Membrane</keyword>
<gene>
    <name evidence="7" type="ORF">DNU06_13195</name>
</gene>
<organism evidence="7 8">
    <name type="scientific">Putridiphycobacter roseus</name>
    <dbReference type="NCBI Taxonomy" id="2219161"/>
    <lineage>
        <taxon>Bacteria</taxon>
        <taxon>Pseudomonadati</taxon>
        <taxon>Bacteroidota</taxon>
        <taxon>Flavobacteriia</taxon>
        <taxon>Flavobacteriales</taxon>
        <taxon>Crocinitomicaceae</taxon>
        <taxon>Putridiphycobacter</taxon>
    </lineage>
</organism>
<dbReference type="InterPro" id="IPR001958">
    <property type="entry name" value="Tet-R_TetA/multi-R_MdtG-like"/>
</dbReference>
<feature type="transmembrane region" description="Helical" evidence="5">
    <location>
        <begin position="316"/>
        <end position="339"/>
    </location>
</feature>
<comment type="subcellular location">
    <subcellularLocation>
        <location evidence="1">Membrane</location>
        <topology evidence="1">Multi-pass membrane protein</topology>
    </subcellularLocation>
</comment>
<feature type="transmembrane region" description="Helical" evidence="5">
    <location>
        <begin position="70"/>
        <end position="91"/>
    </location>
</feature>
<dbReference type="EMBL" id="QKSB01000008">
    <property type="protein sequence ID" value="PZE16496.1"/>
    <property type="molecule type" value="Genomic_DNA"/>
</dbReference>
<dbReference type="OrthoDB" id="9793283at2"/>
<reference evidence="7 8" key="1">
    <citation type="submission" date="2018-06" db="EMBL/GenBank/DDBJ databases">
        <title>The draft genome sequence of Crocinitomix sp. SM1701.</title>
        <authorList>
            <person name="Zhang X."/>
        </authorList>
    </citation>
    <scope>NUCLEOTIDE SEQUENCE [LARGE SCALE GENOMIC DNA]</scope>
    <source>
        <strain evidence="7 8">SM1701</strain>
    </source>
</reference>
<dbReference type="Gene3D" id="1.20.1250.20">
    <property type="entry name" value="MFS general substrate transporter like domains"/>
    <property type="match status" value="1"/>
</dbReference>
<dbReference type="CDD" id="cd17330">
    <property type="entry name" value="MFS_SLC46_TetA_like"/>
    <property type="match status" value="1"/>
</dbReference>
<feature type="transmembrane region" description="Helical" evidence="5">
    <location>
        <begin position="38"/>
        <end position="58"/>
    </location>
</feature>
<feature type="transmembrane region" description="Helical" evidence="5">
    <location>
        <begin position="262"/>
        <end position="279"/>
    </location>
</feature>
<name>A0A2W1NEK5_9FLAO</name>
<feature type="domain" description="Major facilitator superfamily (MFS) profile" evidence="6">
    <location>
        <begin position="4"/>
        <end position="404"/>
    </location>
</feature>
<comment type="caution">
    <text evidence="7">The sequence shown here is derived from an EMBL/GenBank/DDBJ whole genome shotgun (WGS) entry which is preliminary data.</text>
</comment>
<feature type="transmembrane region" description="Helical" evidence="5">
    <location>
        <begin position="103"/>
        <end position="127"/>
    </location>
</feature>
<accession>A0A2W1NEK5</accession>
<dbReference type="SUPFAM" id="SSF103473">
    <property type="entry name" value="MFS general substrate transporter"/>
    <property type="match status" value="1"/>
</dbReference>
<keyword evidence="8" id="KW-1185">Reference proteome</keyword>
<proteinExistence type="predicted"/>
<feature type="transmembrane region" description="Helical" evidence="5">
    <location>
        <begin position="234"/>
        <end position="256"/>
    </location>
</feature>
<dbReference type="InterPro" id="IPR036259">
    <property type="entry name" value="MFS_trans_sf"/>
</dbReference>
<evidence type="ECO:0000313" key="7">
    <source>
        <dbReference type="EMBL" id="PZE16496.1"/>
    </source>
</evidence>
<evidence type="ECO:0000259" key="6">
    <source>
        <dbReference type="PROSITE" id="PS50850"/>
    </source>
</evidence>
<evidence type="ECO:0000256" key="1">
    <source>
        <dbReference type="ARBA" id="ARBA00004141"/>
    </source>
</evidence>
<feature type="transmembrane region" description="Helical" evidence="5">
    <location>
        <begin position="139"/>
        <end position="158"/>
    </location>
</feature>
<evidence type="ECO:0000256" key="5">
    <source>
        <dbReference type="SAM" id="Phobius"/>
    </source>
</evidence>